<dbReference type="GO" id="GO:0006888">
    <property type="term" value="P:endoplasmic reticulum to Golgi vesicle-mediated transport"/>
    <property type="evidence" value="ECO:0007669"/>
    <property type="project" value="InterPro"/>
</dbReference>
<keyword evidence="4 7" id="KW-0812">Transmembrane</keyword>
<evidence type="ECO:0000256" key="2">
    <source>
        <dbReference type="ARBA" id="ARBA00008096"/>
    </source>
</evidence>
<name>A0A1L8DJR6_9DIPT</name>
<dbReference type="InterPro" id="IPR007277">
    <property type="entry name" value="Svp26/Tex261"/>
</dbReference>
<keyword evidence="5 7" id="KW-1133">Transmembrane helix</keyword>
<protein>
    <recommendedName>
        <fullName evidence="3">Protein TEX261</fullName>
    </recommendedName>
</protein>
<evidence type="ECO:0000256" key="5">
    <source>
        <dbReference type="ARBA" id="ARBA00022989"/>
    </source>
</evidence>
<feature type="transmembrane region" description="Helical" evidence="7">
    <location>
        <begin position="90"/>
        <end position="112"/>
    </location>
</feature>
<proteinExistence type="inferred from homology"/>
<feature type="transmembrane region" description="Helical" evidence="7">
    <location>
        <begin position="43"/>
        <end position="61"/>
    </location>
</feature>
<feature type="transmembrane region" description="Helical" evidence="7">
    <location>
        <begin position="6"/>
        <end position="31"/>
    </location>
</feature>
<dbReference type="GO" id="GO:0097020">
    <property type="term" value="F:COPII receptor activity"/>
    <property type="evidence" value="ECO:0007669"/>
    <property type="project" value="InterPro"/>
</dbReference>
<evidence type="ECO:0000256" key="7">
    <source>
        <dbReference type="SAM" id="Phobius"/>
    </source>
</evidence>
<feature type="transmembrane region" description="Helical" evidence="7">
    <location>
        <begin position="118"/>
        <end position="142"/>
    </location>
</feature>
<keyword evidence="6 7" id="KW-0472">Membrane</keyword>
<dbReference type="EMBL" id="GFDF01007381">
    <property type="protein sequence ID" value="JAV06703.1"/>
    <property type="molecule type" value="Transcribed_RNA"/>
</dbReference>
<dbReference type="GO" id="GO:0000139">
    <property type="term" value="C:Golgi membrane"/>
    <property type="evidence" value="ECO:0007669"/>
    <property type="project" value="TreeGrafter"/>
</dbReference>
<evidence type="ECO:0000256" key="4">
    <source>
        <dbReference type="ARBA" id="ARBA00022692"/>
    </source>
</evidence>
<reference evidence="8" key="1">
    <citation type="submission" date="2016-12" db="EMBL/GenBank/DDBJ databases">
        <title>An insight into the sialome and mialome of the sand fly, Nyssomyia neivai.</title>
        <authorList>
            <person name="Sebastian V."/>
            <person name="Goulart T.M."/>
            <person name="Oliveira W."/>
            <person name="Calvo E."/>
            <person name="Oliveira L.F."/>
            <person name="Pinto M.C."/>
            <person name="Rosselino A.M."/>
            <person name="Ribeiro J.M."/>
        </authorList>
    </citation>
    <scope>NUCLEOTIDE SEQUENCE</scope>
</reference>
<organism evidence="8">
    <name type="scientific">Nyssomyia neivai</name>
    <dbReference type="NCBI Taxonomy" id="330878"/>
    <lineage>
        <taxon>Eukaryota</taxon>
        <taxon>Metazoa</taxon>
        <taxon>Ecdysozoa</taxon>
        <taxon>Arthropoda</taxon>
        <taxon>Hexapoda</taxon>
        <taxon>Insecta</taxon>
        <taxon>Pterygota</taxon>
        <taxon>Neoptera</taxon>
        <taxon>Endopterygota</taxon>
        <taxon>Diptera</taxon>
        <taxon>Nematocera</taxon>
        <taxon>Psychodoidea</taxon>
        <taxon>Psychodidae</taxon>
        <taxon>Nyssomyia</taxon>
    </lineage>
</organism>
<evidence type="ECO:0000256" key="3">
    <source>
        <dbReference type="ARBA" id="ARBA00017877"/>
    </source>
</evidence>
<dbReference type="Pfam" id="PF04148">
    <property type="entry name" value="Erv26"/>
    <property type="match status" value="1"/>
</dbReference>
<dbReference type="AlphaFoldDB" id="A0A1L8DJR6"/>
<dbReference type="GO" id="GO:0005789">
    <property type="term" value="C:endoplasmic reticulum membrane"/>
    <property type="evidence" value="ECO:0007669"/>
    <property type="project" value="TreeGrafter"/>
</dbReference>
<dbReference type="GO" id="GO:0030134">
    <property type="term" value="C:COPII-coated ER to Golgi transport vesicle"/>
    <property type="evidence" value="ECO:0007669"/>
    <property type="project" value="TreeGrafter"/>
</dbReference>
<evidence type="ECO:0000313" key="8">
    <source>
        <dbReference type="EMBL" id="JAV06703.1"/>
    </source>
</evidence>
<comment type="subcellular location">
    <subcellularLocation>
        <location evidence="1">Membrane</location>
        <topology evidence="1">Multi-pass membrane protein</topology>
    </subcellularLocation>
</comment>
<accession>A0A1L8DJR6</accession>
<evidence type="ECO:0000256" key="1">
    <source>
        <dbReference type="ARBA" id="ARBA00004141"/>
    </source>
</evidence>
<dbReference type="PANTHER" id="PTHR13144:SF0">
    <property type="entry name" value="PROTEIN TEX261"/>
    <property type="match status" value="1"/>
</dbReference>
<sequence length="195" mass="22070">MGFLYILSYISLLLQIIFATISIAAGLYYVAELVEEYTVVAKKIILMMILSTVVVHIFLALIDGFPWLMIFCGLLAQGVHALIMKNFPYVHFLSFSFLGSVILLLINNYLAFTYFATHYYLLTEVIAYFTVCLWLIPFALFVSLSANDNVLPTVNERTHLLNENDVVTNYFSSKKKNGPPHLLQLRKGIPFAAAQ</sequence>
<comment type="similarity">
    <text evidence="2">Belongs to the SVP26 family.</text>
</comment>
<evidence type="ECO:0000256" key="6">
    <source>
        <dbReference type="ARBA" id="ARBA00023136"/>
    </source>
</evidence>
<dbReference type="PANTHER" id="PTHR13144">
    <property type="entry name" value="TEX261 PROTEIN"/>
    <property type="match status" value="1"/>
</dbReference>